<feature type="region of interest" description="Disordered" evidence="1">
    <location>
        <begin position="81"/>
        <end position="100"/>
    </location>
</feature>
<gene>
    <name evidence="2" type="ORF">PR048_033032</name>
</gene>
<proteinExistence type="predicted"/>
<accession>A0ABQ9G4P0</accession>
<sequence length="100" mass="11451">MGRTSLYHPQTNLLEAFQVGCHRIWREIFNSLTSCFNYVISEVTKCTPAESFFGCKQFHSLINAWSINAILWEVVDTKKHRGSMGRDFPDSQGTIGRLSH</sequence>
<organism evidence="2 3">
    <name type="scientific">Dryococelus australis</name>
    <dbReference type="NCBI Taxonomy" id="614101"/>
    <lineage>
        <taxon>Eukaryota</taxon>
        <taxon>Metazoa</taxon>
        <taxon>Ecdysozoa</taxon>
        <taxon>Arthropoda</taxon>
        <taxon>Hexapoda</taxon>
        <taxon>Insecta</taxon>
        <taxon>Pterygota</taxon>
        <taxon>Neoptera</taxon>
        <taxon>Polyneoptera</taxon>
        <taxon>Phasmatodea</taxon>
        <taxon>Verophasmatodea</taxon>
        <taxon>Anareolatae</taxon>
        <taxon>Phasmatidae</taxon>
        <taxon>Eurycanthinae</taxon>
        <taxon>Dryococelus</taxon>
    </lineage>
</organism>
<name>A0ABQ9G4P0_9NEOP</name>
<dbReference type="EMBL" id="JARBHB010000016">
    <property type="protein sequence ID" value="KAJ8867168.1"/>
    <property type="molecule type" value="Genomic_DNA"/>
</dbReference>
<reference evidence="2 3" key="1">
    <citation type="submission" date="2023-02" db="EMBL/GenBank/DDBJ databases">
        <title>LHISI_Scaffold_Assembly.</title>
        <authorList>
            <person name="Stuart O.P."/>
            <person name="Cleave R."/>
            <person name="Magrath M.J.L."/>
            <person name="Mikheyev A.S."/>
        </authorList>
    </citation>
    <scope>NUCLEOTIDE SEQUENCE [LARGE SCALE GENOMIC DNA]</scope>
    <source>
        <strain evidence="2">Daus_M_001</strain>
        <tissue evidence="2">Leg muscle</tissue>
    </source>
</reference>
<evidence type="ECO:0000313" key="2">
    <source>
        <dbReference type="EMBL" id="KAJ8867168.1"/>
    </source>
</evidence>
<keyword evidence="3" id="KW-1185">Reference proteome</keyword>
<comment type="caution">
    <text evidence="2">The sequence shown here is derived from an EMBL/GenBank/DDBJ whole genome shotgun (WGS) entry which is preliminary data.</text>
</comment>
<evidence type="ECO:0000256" key="1">
    <source>
        <dbReference type="SAM" id="MobiDB-lite"/>
    </source>
</evidence>
<evidence type="ECO:0000313" key="3">
    <source>
        <dbReference type="Proteomes" id="UP001159363"/>
    </source>
</evidence>
<dbReference type="Proteomes" id="UP001159363">
    <property type="component" value="Chromosome 15"/>
</dbReference>
<protein>
    <submittedName>
        <fullName evidence="2">Uncharacterized protein</fullName>
    </submittedName>
</protein>